<dbReference type="EMBL" id="JAAGAX010000013">
    <property type="protein sequence ID" value="KAF2295160.1"/>
    <property type="molecule type" value="Genomic_DNA"/>
</dbReference>
<feature type="compositionally biased region" description="Low complexity" evidence="2">
    <location>
        <begin position="251"/>
        <end position="262"/>
    </location>
</feature>
<evidence type="ECO:0000256" key="1">
    <source>
        <dbReference type="SAM" id="Coils"/>
    </source>
</evidence>
<protein>
    <recommendedName>
        <fullName evidence="3">RPW8 domain-containing protein</fullName>
    </recommendedName>
</protein>
<dbReference type="Gene3D" id="1.20.1480.30">
    <property type="entry name" value="Designed four-helix bundle protein"/>
    <property type="match status" value="1"/>
</dbReference>
<evidence type="ECO:0000313" key="4">
    <source>
        <dbReference type="EMBL" id="KAF2295160.1"/>
    </source>
</evidence>
<reference evidence="4 5" key="1">
    <citation type="journal article" date="2020" name="Mol. Plant">
        <title>The Chromosome-Based Rubber Tree Genome Provides New Insights into Spurge Genome Evolution and Rubber Biosynthesis.</title>
        <authorList>
            <person name="Liu J."/>
            <person name="Shi C."/>
            <person name="Shi C.C."/>
            <person name="Li W."/>
            <person name="Zhang Q.J."/>
            <person name="Zhang Y."/>
            <person name="Li K."/>
            <person name="Lu H.F."/>
            <person name="Shi C."/>
            <person name="Zhu S.T."/>
            <person name="Xiao Z.Y."/>
            <person name="Nan H."/>
            <person name="Yue Y."/>
            <person name="Zhu X.G."/>
            <person name="Wu Y."/>
            <person name="Hong X.N."/>
            <person name="Fan G.Y."/>
            <person name="Tong Y."/>
            <person name="Zhang D."/>
            <person name="Mao C.L."/>
            <person name="Liu Y.L."/>
            <person name="Hao S.J."/>
            <person name="Liu W.Q."/>
            <person name="Lv M.Q."/>
            <person name="Zhang H.B."/>
            <person name="Liu Y."/>
            <person name="Hu-Tang G.R."/>
            <person name="Wang J.P."/>
            <person name="Wang J.H."/>
            <person name="Sun Y.H."/>
            <person name="Ni S.B."/>
            <person name="Chen W.B."/>
            <person name="Zhang X.C."/>
            <person name="Jiao Y.N."/>
            <person name="Eichler E.E."/>
            <person name="Li G.H."/>
            <person name="Liu X."/>
            <person name="Gao L.Z."/>
        </authorList>
    </citation>
    <scope>NUCLEOTIDE SEQUENCE [LARGE SCALE GENOMIC DNA]</scope>
    <source>
        <strain evidence="5">cv. GT1</strain>
        <tissue evidence="4">Leaf</tissue>
    </source>
</reference>
<evidence type="ECO:0000313" key="5">
    <source>
        <dbReference type="Proteomes" id="UP000467840"/>
    </source>
</evidence>
<name>A0A6A6L1E2_HEVBR</name>
<dbReference type="InterPro" id="IPR008808">
    <property type="entry name" value="Powdery_mildew-R_dom"/>
</dbReference>
<evidence type="ECO:0000259" key="3">
    <source>
        <dbReference type="Pfam" id="PF05659"/>
    </source>
</evidence>
<sequence>MFLVDVAVEAVLGKLLTAVTEVKLKSEKYEEILQRVETRISLIKPSYQRIQELNNDIAGGNTEINKLWKQIQDGEQLVRKCSSEKKCCSCFSKPRNYMNDLIDLDNSLSRFFEIAMIETIIGVKKNQEHVKDIQKEVTDIQNQVKDIQNKVKAIENISDNVKEIEKKVKDIQNIGDQVKEIEGKVKEIEGKVKDTSEDVKDIKDKLKGIQIDVKEICDHISSLLRSPNKGTDKPQLPVSPYSKSPIEEENSISSSRPSILDPPEVRDNHKQRLRSDDNKKVEPMNQSRNVDTVVTLSHPLVPPDSLKVKDIYDEMKDTGKKLEPLNPIKKSDNMSTASISLSPHVPVEPQSVKDIDNAEVIMKEARKKPEPLNATKKKYTVSAPLPPNLPREPMKVKDIPKAQDHVKEKIPIEKDENVEN</sequence>
<feature type="region of interest" description="Disordered" evidence="2">
    <location>
        <begin position="224"/>
        <end position="291"/>
    </location>
</feature>
<feature type="compositionally biased region" description="Basic and acidic residues" evidence="2">
    <location>
        <begin position="392"/>
        <end position="420"/>
    </location>
</feature>
<feature type="coiled-coil region" evidence="1">
    <location>
        <begin position="123"/>
        <end position="205"/>
    </location>
</feature>
<comment type="caution">
    <text evidence="4">The sequence shown here is derived from an EMBL/GenBank/DDBJ whole genome shotgun (WGS) entry which is preliminary data.</text>
</comment>
<dbReference type="SUPFAM" id="SSF58100">
    <property type="entry name" value="Bacterial hemolysins"/>
    <property type="match status" value="1"/>
</dbReference>
<dbReference type="Proteomes" id="UP000467840">
    <property type="component" value="Chromosome 7"/>
</dbReference>
<feature type="domain" description="RPW8" evidence="3">
    <location>
        <begin position="7"/>
        <end position="116"/>
    </location>
</feature>
<accession>A0A6A6L1E2</accession>
<feature type="compositionally biased region" description="Basic and acidic residues" evidence="2">
    <location>
        <begin position="263"/>
        <end position="282"/>
    </location>
</feature>
<feature type="region of interest" description="Disordered" evidence="2">
    <location>
        <begin position="366"/>
        <end position="420"/>
    </location>
</feature>
<proteinExistence type="predicted"/>
<organism evidence="4 5">
    <name type="scientific">Hevea brasiliensis</name>
    <name type="common">Para rubber tree</name>
    <name type="synonym">Siphonia brasiliensis</name>
    <dbReference type="NCBI Taxonomy" id="3981"/>
    <lineage>
        <taxon>Eukaryota</taxon>
        <taxon>Viridiplantae</taxon>
        <taxon>Streptophyta</taxon>
        <taxon>Embryophyta</taxon>
        <taxon>Tracheophyta</taxon>
        <taxon>Spermatophyta</taxon>
        <taxon>Magnoliopsida</taxon>
        <taxon>eudicotyledons</taxon>
        <taxon>Gunneridae</taxon>
        <taxon>Pentapetalae</taxon>
        <taxon>rosids</taxon>
        <taxon>fabids</taxon>
        <taxon>Malpighiales</taxon>
        <taxon>Euphorbiaceae</taxon>
        <taxon>Crotonoideae</taxon>
        <taxon>Micrandreae</taxon>
        <taxon>Hevea</taxon>
    </lineage>
</organism>
<evidence type="ECO:0000256" key="2">
    <source>
        <dbReference type="SAM" id="MobiDB-lite"/>
    </source>
</evidence>
<keyword evidence="5" id="KW-1185">Reference proteome</keyword>
<dbReference type="AlphaFoldDB" id="A0A6A6L1E2"/>
<dbReference type="Pfam" id="PF05659">
    <property type="entry name" value="RPW8"/>
    <property type="match status" value="1"/>
</dbReference>
<keyword evidence="1" id="KW-0175">Coiled coil</keyword>
<gene>
    <name evidence="4" type="ORF">GH714_031770</name>
</gene>
<feature type="region of interest" description="Disordered" evidence="2">
    <location>
        <begin position="322"/>
        <end position="352"/>
    </location>
</feature>